<gene>
    <name evidence="1" type="ORF">ACFSKK_09920</name>
</gene>
<keyword evidence="2" id="KW-1185">Reference proteome</keyword>
<dbReference type="Proteomes" id="UP001597318">
    <property type="component" value="Unassembled WGS sequence"/>
</dbReference>
<dbReference type="RefSeq" id="WP_379051371.1">
    <property type="nucleotide sequence ID" value="NZ_JBHUIK010000002.1"/>
</dbReference>
<protein>
    <submittedName>
        <fullName evidence="1">Uncharacterized protein</fullName>
    </submittedName>
</protein>
<sequence>MKWKMSTTRDKKPNVVTQPIKRACLYYGYPSSFSGTWNNDDCAELFSQYDLVVWGDFYQHPHHEDYANAKEISRKMLQKNKKLEFFGYVPIGLDSSVADSNLSLTEIKKRIDEWEELGVTGIFLDEFGFDYFVTRERQNEIVKYCHQKGLTIIANSWRIDYVFSKSNIYLDWIDFNGNQNNLEPLLNSNDYILFENAWYYIHEDGTQAVSHKDPWSDQTRMWEAYRYYHEQHSDYNGRTYYEQFQTKTFALDALKSTEKKEIRNKCYKQGLLASIMFNMDAYCASTENWAANGKYIRYESRIFSQLAIGEKHVVKPQKLNGATFFNKFTAKIGSDTLELIWDQDHDVPHNPEQGMHQIRWNKTIF</sequence>
<name>A0ABW5BWW4_9BACI</name>
<comment type="caution">
    <text evidence="1">The sequence shown here is derived from an EMBL/GenBank/DDBJ whole genome shotgun (WGS) entry which is preliminary data.</text>
</comment>
<dbReference type="EMBL" id="JBHUIK010000002">
    <property type="protein sequence ID" value="MFD2213995.1"/>
    <property type="molecule type" value="Genomic_DNA"/>
</dbReference>
<accession>A0ABW5BWW4</accession>
<organism evidence="1 2">
    <name type="scientific">Metabacillus endolithicus</name>
    <dbReference type="NCBI Taxonomy" id="1535204"/>
    <lineage>
        <taxon>Bacteria</taxon>
        <taxon>Bacillati</taxon>
        <taxon>Bacillota</taxon>
        <taxon>Bacilli</taxon>
        <taxon>Bacillales</taxon>
        <taxon>Bacillaceae</taxon>
        <taxon>Metabacillus</taxon>
    </lineage>
</organism>
<evidence type="ECO:0000313" key="2">
    <source>
        <dbReference type="Proteomes" id="UP001597318"/>
    </source>
</evidence>
<evidence type="ECO:0000313" key="1">
    <source>
        <dbReference type="EMBL" id="MFD2213995.1"/>
    </source>
</evidence>
<proteinExistence type="predicted"/>
<reference evidence="2" key="1">
    <citation type="journal article" date="2019" name="Int. J. Syst. Evol. Microbiol.">
        <title>The Global Catalogue of Microorganisms (GCM) 10K type strain sequencing project: providing services to taxonomists for standard genome sequencing and annotation.</title>
        <authorList>
            <consortium name="The Broad Institute Genomics Platform"/>
            <consortium name="The Broad Institute Genome Sequencing Center for Infectious Disease"/>
            <person name="Wu L."/>
            <person name="Ma J."/>
        </authorList>
    </citation>
    <scope>NUCLEOTIDE SEQUENCE [LARGE SCALE GENOMIC DNA]</scope>
    <source>
        <strain evidence="2">CGMCC 1.15474</strain>
    </source>
</reference>